<sequence>MAKKSGVAQVK</sequence>
<name>A0A0A8XW69_ARUDO</name>
<accession>A0A0A8XW69</accession>
<evidence type="ECO:0000313" key="1">
    <source>
        <dbReference type="EMBL" id="JAD18234.1"/>
    </source>
</evidence>
<protein>
    <submittedName>
        <fullName evidence="1">Uncharacterized protein</fullName>
    </submittedName>
</protein>
<reference evidence="1" key="2">
    <citation type="journal article" date="2015" name="Data Brief">
        <title>Shoot transcriptome of the giant reed, Arundo donax.</title>
        <authorList>
            <person name="Barrero R.A."/>
            <person name="Guerrero F.D."/>
            <person name="Moolhuijzen P."/>
            <person name="Goolsby J.A."/>
            <person name="Tidwell J."/>
            <person name="Bellgard S.E."/>
            <person name="Bellgard M.I."/>
        </authorList>
    </citation>
    <scope>NUCLEOTIDE SEQUENCE</scope>
    <source>
        <tissue evidence="1">Shoot tissue taken approximately 20 cm above the soil surface</tissue>
    </source>
</reference>
<dbReference type="EMBL" id="GBRH01279661">
    <property type="protein sequence ID" value="JAD18234.1"/>
    <property type="molecule type" value="Transcribed_RNA"/>
</dbReference>
<proteinExistence type="predicted"/>
<organism evidence="1">
    <name type="scientific">Arundo donax</name>
    <name type="common">Giant reed</name>
    <name type="synonym">Donax arundinaceus</name>
    <dbReference type="NCBI Taxonomy" id="35708"/>
    <lineage>
        <taxon>Eukaryota</taxon>
        <taxon>Viridiplantae</taxon>
        <taxon>Streptophyta</taxon>
        <taxon>Embryophyta</taxon>
        <taxon>Tracheophyta</taxon>
        <taxon>Spermatophyta</taxon>
        <taxon>Magnoliopsida</taxon>
        <taxon>Liliopsida</taxon>
        <taxon>Poales</taxon>
        <taxon>Poaceae</taxon>
        <taxon>PACMAD clade</taxon>
        <taxon>Arundinoideae</taxon>
        <taxon>Arundineae</taxon>
        <taxon>Arundo</taxon>
    </lineage>
</organism>
<reference evidence="1" key="1">
    <citation type="submission" date="2014-09" db="EMBL/GenBank/DDBJ databases">
        <authorList>
            <person name="Magalhaes I.L.F."/>
            <person name="Oliveira U."/>
            <person name="Santos F.R."/>
            <person name="Vidigal T.H.D.A."/>
            <person name="Brescovit A.D."/>
            <person name="Santos A.J."/>
        </authorList>
    </citation>
    <scope>NUCLEOTIDE SEQUENCE</scope>
    <source>
        <tissue evidence="1">Shoot tissue taken approximately 20 cm above the soil surface</tissue>
    </source>
</reference>